<dbReference type="InterPro" id="IPR051327">
    <property type="entry name" value="MATE_MepA_subfamily"/>
</dbReference>
<evidence type="ECO:0000313" key="8">
    <source>
        <dbReference type="Proteomes" id="UP000429958"/>
    </source>
</evidence>
<dbReference type="GO" id="GO:0042910">
    <property type="term" value="F:xenobiotic transmembrane transporter activity"/>
    <property type="evidence" value="ECO:0007669"/>
    <property type="project" value="InterPro"/>
</dbReference>
<dbReference type="RefSeq" id="WP_154472734.1">
    <property type="nucleotide sequence ID" value="NZ_DBEWUL010000153.1"/>
</dbReference>
<dbReference type="PANTHER" id="PTHR43823:SF3">
    <property type="entry name" value="MULTIDRUG EXPORT PROTEIN MEPA"/>
    <property type="match status" value="1"/>
</dbReference>
<evidence type="ECO:0000256" key="2">
    <source>
        <dbReference type="ARBA" id="ARBA00022475"/>
    </source>
</evidence>
<evidence type="ECO:0000256" key="3">
    <source>
        <dbReference type="ARBA" id="ARBA00022692"/>
    </source>
</evidence>
<keyword evidence="8" id="KW-1185">Reference proteome</keyword>
<feature type="transmembrane region" description="Helical" evidence="6">
    <location>
        <begin position="161"/>
        <end position="180"/>
    </location>
</feature>
<feature type="transmembrane region" description="Helical" evidence="6">
    <location>
        <begin position="90"/>
        <end position="112"/>
    </location>
</feature>
<evidence type="ECO:0000256" key="1">
    <source>
        <dbReference type="ARBA" id="ARBA00004651"/>
    </source>
</evidence>
<protein>
    <submittedName>
        <fullName evidence="7">MATE family efflux transporter</fullName>
    </submittedName>
</protein>
<dbReference type="Proteomes" id="UP000429958">
    <property type="component" value="Unassembled WGS sequence"/>
</dbReference>
<feature type="transmembrane region" description="Helical" evidence="6">
    <location>
        <begin position="132"/>
        <end position="149"/>
    </location>
</feature>
<dbReference type="EMBL" id="VUMD01000010">
    <property type="protein sequence ID" value="MSS37301.1"/>
    <property type="molecule type" value="Genomic_DNA"/>
</dbReference>
<dbReference type="PANTHER" id="PTHR43823">
    <property type="entry name" value="SPORULATION PROTEIN YKVU"/>
    <property type="match status" value="1"/>
</dbReference>
<dbReference type="Pfam" id="PF01554">
    <property type="entry name" value="MatE"/>
    <property type="match status" value="2"/>
</dbReference>
<dbReference type="InterPro" id="IPR002528">
    <property type="entry name" value="MATE_fam"/>
</dbReference>
<feature type="transmembrane region" description="Helical" evidence="6">
    <location>
        <begin position="350"/>
        <end position="371"/>
    </location>
</feature>
<name>A0A7X2TDV2_9CLOT</name>
<evidence type="ECO:0000313" key="7">
    <source>
        <dbReference type="EMBL" id="MSS37301.1"/>
    </source>
</evidence>
<feature type="transmembrane region" description="Helical" evidence="6">
    <location>
        <begin position="267"/>
        <end position="287"/>
    </location>
</feature>
<feature type="transmembrane region" description="Helical" evidence="6">
    <location>
        <begin position="186"/>
        <end position="208"/>
    </location>
</feature>
<comment type="caution">
    <text evidence="7">The sequence shown here is derived from an EMBL/GenBank/DDBJ whole genome shotgun (WGS) entry which is preliminary data.</text>
</comment>
<dbReference type="GO" id="GO:0015297">
    <property type="term" value="F:antiporter activity"/>
    <property type="evidence" value="ECO:0007669"/>
    <property type="project" value="InterPro"/>
</dbReference>
<dbReference type="GO" id="GO:0005886">
    <property type="term" value="C:plasma membrane"/>
    <property type="evidence" value="ECO:0007669"/>
    <property type="project" value="UniProtKB-SubCell"/>
</dbReference>
<keyword evidence="3 6" id="KW-0812">Transmembrane</keyword>
<gene>
    <name evidence="7" type="ORF">FYJ39_12135</name>
</gene>
<feature type="transmembrane region" description="Helical" evidence="6">
    <location>
        <begin position="383"/>
        <end position="407"/>
    </location>
</feature>
<organism evidence="7 8">
    <name type="scientific">Clostridium porci</name>
    <dbReference type="NCBI Taxonomy" id="2605778"/>
    <lineage>
        <taxon>Bacteria</taxon>
        <taxon>Bacillati</taxon>
        <taxon>Bacillota</taxon>
        <taxon>Clostridia</taxon>
        <taxon>Eubacteriales</taxon>
        <taxon>Clostridiaceae</taxon>
        <taxon>Clostridium</taxon>
    </lineage>
</organism>
<comment type="subcellular location">
    <subcellularLocation>
        <location evidence="1">Cell membrane</location>
        <topology evidence="1">Multi-pass membrane protein</topology>
    </subcellularLocation>
</comment>
<keyword evidence="5 6" id="KW-0472">Membrane</keyword>
<evidence type="ECO:0000256" key="5">
    <source>
        <dbReference type="ARBA" id="ARBA00023136"/>
    </source>
</evidence>
<feature type="transmembrane region" description="Helical" evidence="6">
    <location>
        <begin position="12"/>
        <end position="32"/>
    </location>
</feature>
<accession>A0A7X2TDV2</accession>
<proteinExistence type="predicted"/>
<sequence>MKLDSISLKRSFWRFIWPSVIAQWIFSLYTMVDGLFVARGVSEVALSAVNIASPFVHFLFSVSLLFAVGTSTIVAMFLGQDKRKEADEAYSQNLAVLGIISLVITAAVFLNLDSVAAFLGATELTLDYVKHYIISILPFSWCFIFSYSFEVLVKTDGFPKFAAICVALAAVTNCLLDWLFVMVFRWGVAGAGAATGLSQMLAVALYLVHFLSPRATIGFVKPCWSLGKLWRVVKIGLPSGLTELSAGITVFLFNHAILAYIGEEGIISYTIIAYINTIVVMSMAGVAQGAQPLVSFYYGRRDGYSCGVLFRYSVVTIVAMAAAAFTGSWAGAEGLVSAFISEDMAELRVYSASVFRIFSVSFLIMGFNIMIGGFFTAIEWPKAALAITLGRGLITMSAALAICIAAAGGEGIWWAPAVSELICLVISMGLMSRYRKRNKSLSFNASKEVSPDVWKDGQRY</sequence>
<dbReference type="AlphaFoldDB" id="A0A7X2TDV2"/>
<feature type="transmembrane region" description="Helical" evidence="6">
    <location>
        <begin position="241"/>
        <end position="261"/>
    </location>
</feature>
<evidence type="ECO:0000256" key="4">
    <source>
        <dbReference type="ARBA" id="ARBA00022989"/>
    </source>
</evidence>
<feature type="transmembrane region" description="Helical" evidence="6">
    <location>
        <begin position="308"/>
        <end position="330"/>
    </location>
</feature>
<keyword evidence="4 6" id="KW-1133">Transmembrane helix</keyword>
<evidence type="ECO:0000256" key="6">
    <source>
        <dbReference type="SAM" id="Phobius"/>
    </source>
</evidence>
<reference evidence="7 8" key="1">
    <citation type="submission" date="2019-08" db="EMBL/GenBank/DDBJ databases">
        <title>In-depth cultivation of the pig gut microbiome towards novel bacterial diversity and tailored functional studies.</title>
        <authorList>
            <person name="Wylensek D."/>
            <person name="Hitch T.C.A."/>
            <person name="Clavel T."/>
        </authorList>
    </citation>
    <scope>NUCLEOTIDE SEQUENCE [LARGE SCALE GENOMIC DNA]</scope>
    <source>
        <strain evidence="7 8">WCA-389-WT-23D1</strain>
    </source>
</reference>
<feature type="transmembrane region" description="Helical" evidence="6">
    <location>
        <begin position="413"/>
        <end position="431"/>
    </location>
</feature>
<keyword evidence="2" id="KW-1003">Cell membrane</keyword>
<feature type="transmembrane region" description="Helical" evidence="6">
    <location>
        <begin position="52"/>
        <end position="78"/>
    </location>
</feature>